<protein>
    <recommendedName>
        <fullName evidence="1">MmyB-like transcription regulator ligand binding domain-containing protein</fullName>
    </recommendedName>
</protein>
<evidence type="ECO:0000259" key="1">
    <source>
        <dbReference type="Pfam" id="PF17765"/>
    </source>
</evidence>
<dbReference type="EMBL" id="JBHMCF010000013">
    <property type="protein sequence ID" value="MFB9471451.1"/>
    <property type="molecule type" value="Genomic_DNA"/>
</dbReference>
<accession>A0ABV5NNA1</accession>
<evidence type="ECO:0000313" key="3">
    <source>
        <dbReference type="Proteomes" id="UP001589568"/>
    </source>
</evidence>
<comment type="caution">
    <text evidence="2">The sequence shown here is derived from an EMBL/GenBank/DDBJ whole genome shotgun (WGS) entry which is preliminary data.</text>
</comment>
<feature type="domain" description="MmyB-like transcription regulator ligand binding" evidence="1">
    <location>
        <begin position="19"/>
        <end position="175"/>
    </location>
</feature>
<evidence type="ECO:0000313" key="2">
    <source>
        <dbReference type="EMBL" id="MFB9471451.1"/>
    </source>
</evidence>
<gene>
    <name evidence="2" type="ORF">ACFFR3_18165</name>
</gene>
<dbReference type="Pfam" id="PF17765">
    <property type="entry name" value="MLTR_LBD"/>
    <property type="match status" value="1"/>
</dbReference>
<dbReference type="RefSeq" id="WP_379483478.1">
    <property type="nucleotide sequence ID" value="NZ_JBHMCF010000013.1"/>
</dbReference>
<dbReference type="PANTHER" id="PTHR35010">
    <property type="entry name" value="BLL4672 PROTEIN-RELATED"/>
    <property type="match status" value="1"/>
</dbReference>
<dbReference type="InterPro" id="IPR041413">
    <property type="entry name" value="MLTR_LBD"/>
</dbReference>
<organism evidence="2 3">
    <name type="scientific">Nonomuraea salmonea</name>
    <dbReference type="NCBI Taxonomy" id="46181"/>
    <lineage>
        <taxon>Bacteria</taxon>
        <taxon>Bacillati</taxon>
        <taxon>Actinomycetota</taxon>
        <taxon>Actinomycetes</taxon>
        <taxon>Streptosporangiales</taxon>
        <taxon>Streptosporangiaceae</taxon>
        <taxon>Nonomuraea</taxon>
    </lineage>
</organism>
<dbReference type="PANTHER" id="PTHR35010:SF2">
    <property type="entry name" value="BLL4672 PROTEIN"/>
    <property type="match status" value="1"/>
</dbReference>
<dbReference type="Proteomes" id="UP001589568">
    <property type="component" value="Unassembled WGS sequence"/>
</dbReference>
<sequence>MYRLAGEPPPEAHTPDTEIRPGLQRLLRRLDDTLPITVHDGRLDLLARNAAAAALFGPLPAGGRYARNIVHQCFTATTALCEVLGDAGTEHLTRVARAELRSALGRYPADDYLQSLFTELWTTSTTFRTAWARGEVGALRSAAKRVHHPTRGWLDFDIELLHDPESDHWIMLYNPRETA</sequence>
<keyword evidence="3" id="KW-1185">Reference proteome</keyword>
<proteinExistence type="predicted"/>
<dbReference type="Gene3D" id="3.30.450.180">
    <property type="match status" value="1"/>
</dbReference>
<reference evidence="2 3" key="1">
    <citation type="submission" date="2024-09" db="EMBL/GenBank/DDBJ databases">
        <authorList>
            <person name="Sun Q."/>
            <person name="Mori K."/>
        </authorList>
    </citation>
    <scope>NUCLEOTIDE SEQUENCE [LARGE SCALE GENOMIC DNA]</scope>
    <source>
        <strain evidence="2 3">JCM 3324</strain>
    </source>
</reference>
<name>A0ABV5NNA1_9ACTN</name>